<name>A0ABS2DAN3_9SPHN</name>
<sequence>MSRTRPYRLVLTTAAAAMIGAASLAAGMPQQAAPPPAGPGLDLVNERCGFCHTTNQVFAARKTSAEWPAIVQSMIDRGAELSPEEQKTVNDYLVAHYATDKAAAGPAASGAAAH</sequence>
<accession>A0ABS2DAN3</accession>
<comment type="caution">
    <text evidence="2">The sequence shown here is derived from an EMBL/GenBank/DDBJ whole genome shotgun (WGS) entry which is preliminary data.</text>
</comment>
<dbReference type="SUPFAM" id="SSF46626">
    <property type="entry name" value="Cytochrome c"/>
    <property type="match status" value="1"/>
</dbReference>
<evidence type="ECO:0000313" key="2">
    <source>
        <dbReference type="EMBL" id="MBM6577989.1"/>
    </source>
</evidence>
<feature type="chain" id="PRO_5046345815" description="Quinohemoprotein amine dehydrogenase alpha subunit haem binding domain-containing protein" evidence="1">
    <location>
        <begin position="33"/>
        <end position="114"/>
    </location>
</feature>
<dbReference type="InterPro" id="IPR036909">
    <property type="entry name" value="Cyt_c-like_dom_sf"/>
</dbReference>
<evidence type="ECO:0000256" key="1">
    <source>
        <dbReference type="SAM" id="SignalP"/>
    </source>
</evidence>
<protein>
    <recommendedName>
        <fullName evidence="4">Quinohemoprotein amine dehydrogenase alpha subunit haem binding domain-containing protein</fullName>
    </recommendedName>
</protein>
<dbReference type="Proteomes" id="UP000763641">
    <property type="component" value="Unassembled WGS sequence"/>
</dbReference>
<dbReference type="EMBL" id="JAFEMC010000005">
    <property type="protein sequence ID" value="MBM6577989.1"/>
    <property type="molecule type" value="Genomic_DNA"/>
</dbReference>
<gene>
    <name evidence="2" type="ORF">ILT43_16525</name>
</gene>
<reference evidence="2 3" key="1">
    <citation type="submission" date="2020-12" db="EMBL/GenBank/DDBJ databases">
        <title>Sphingomonas sp.</title>
        <authorList>
            <person name="Kim M.K."/>
        </authorList>
    </citation>
    <scope>NUCLEOTIDE SEQUENCE [LARGE SCALE GENOMIC DNA]</scope>
    <source>
        <strain evidence="2 3">BT552</strain>
    </source>
</reference>
<keyword evidence="3" id="KW-1185">Reference proteome</keyword>
<organism evidence="2 3">
    <name type="scientific">Sphingomonas longa</name>
    <dbReference type="NCBI Taxonomy" id="2778730"/>
    <lineage>
        <taxon>Bacteria</taxon>
        <taxon>Pseudomonadati</taxon>
        <taxon>Pseudomonadota</taxon>
        <taxon>Alphaproteobacteria</taxon>
        <taxon>Sphingomonadales</taxon>
        <taxon>Sphingomonadaceae</taxon>
        <taxon>Sphingomonas</taxon>
    </lineage>
</organism>
<dbReference type="Gene3D" id="1.10.760.10">
    <property type="entry name" value="Cytochrome c-like domain"/>
    <property type="match status" value="1"/>
</dbReference>
<evidence type="ECO:0000313" key="3">
    <source>
        <dbReference type="Proteomes" id="UP000763641"/>
    </source>
</evidence>
<dbReference type="RefSeq" id="WP_204200086.1">
    <property type="nucleotide sequence ID" value="NZ_JAFEMC010000005.1"/>
</dbReference>
<evidence type="ECO:0008006" key="4">
    <source>
        <dbReference type="Google" id="ProtNLM"/>
    </source>
</evidence>
<keyword evidence="1" id="KW-0732">Signal</keyword>
<feature type="signal peptide" evidence="1">
    <location>
        <begin position="1"/>
        <end position="32"/>
    </location>
</feature>
<proteinExistence type="predicted"/>